<dbReference type="AlphaFoldDB" id="A0A3P6R7X9"/>
<protein>
    <submittedName>
        <fullName evidence="2">Uncharacterized protein</fullName>
    </submittedName>
</protein>
<gene>
    <name evidence="2" type="ORF">DILT_LOCUS1730</name>
</gene>
<organism evidence="2 3">
    <name type="scientific">Dibothriocephalus latus</name>
    <name type="common">Fish tapeworm</name>
    <name type="synonym">Diphyllobothrium latum</name>
    <dbReference type="NCBI Taxonomy" id="60516"/>
    <lineage>
        <taxon>Eukaryota</taxon>
        <taxon>Metazoa</taxon>
        <taxon>Spiralia</taxon>
        <taxon>Lophotrochozoa</taxon>
        <taxon>Platyhelminthes</taxon>
        <taxon>Cestoda</taxon>
        <taxon>Eucestoda</taxon>
        <taxon>Diphyllobothriidea</taxon>
        <taxon>Diphyllobothriidae</taxon>
        <taxon>Dibothriocephalus</taxon>
    </lineage>
</organism>
<name>A0A3P6R7X9_DIBLA</name>
<keyword evidence="1" id="KW-0812">Transmembrane</keyword>
<sequence>MVSGLLKSAHTVLSGVLFAKYHDACPYLAVVQTSEQLVGLVRSLLSAVFIMIAAAVLYTQVRIFFPPSLSLSLSPRSGYRERDIRFILKILFQNFQQKTFPIQHV</sequence>
<dbReference type="Proteomes" id="UP000281553">
    <property type="component" value="Unassembled WGS sequence"/>
</dbReference>
<keyword evidence="1" id="KW-0472">Membrane</keyword>
<evidence type="ECO:0000256" key="1">
    <source>
        <dbReference type="SAM" id="Phobius"/>
    </source>
</evidence>
<keyword evidence="1" id="KW-1133">Transmembrane helix</keyword>
<feature type="transmembrane region" description="Helical" evidence="1">
    <location>
        <begin position="44"/>
        <end position="65"/>
    </location>
</feature>
<dbReference type="EMBL" id="UYRU01013792">
    <property type="protein sequence ID" value="VDK49515.1"/>
    <property type="molecule type" value="Genomic_DNA"/>
</dbReference>
<keyword evidence="3" id="KW-1185">Reference proteome</keyword>
<accession>A0A3P6R7X9</accession>
<evidence type="ECO:0000313" key="2">
    <source>
        <dbReference type="EMBL" id="VDK49515.1"/>
    </source>
</evidence>
<evidence type="ECO:0000313" key="3">
    <source>
        <dbReference type="Proteomes" id="UP000281553"/>
    </source>
</evidence>
<proteinExistence type="predicted"/>
<reference evidence="2 3" key="1">
    <citation type="submission" date="2018-11" db="EMBL/GenBank/DDBJ databases">
        <authorList>
            <consortium name="Pathogen Informatics"/>
        </authorList>
    </citation>
    <scope>NUCLEOTIDE SEQUENCE [LARGE SCALE GENOMIC DNA]</scope>
</reference>